<gene>
    <name evidence="2" type="ORF">NPIL_237641</name>
    <name evidence="1" type="ORF">NPIL_656851</name>
</gene>
<accession>A0A8X6UVJ2</accession>
<proteinExistence type="predicted"/>
<evidence type="ECO:0000313" key="3">
    <source>
        <dbReference type="Proteomes" id="UP000887013"/>
    </source>
</evidence>
<organism evidence="2 3">
    <name type="scientific">Nephila pilipes</name>
    <name type="common">Giant wood spider</name>
    <name type="synonym">Nephila maculata</name>
    <dbReference type="NCBI Taxonomy" id="299642"/>
    <lineage>
        <taxon>Eukaryota</taxon>
        <taxon>Metazoa</taxon>
        <taxon>Ecdysozoa</taxon>
        <taxon>Arthropoda</taxon>
        <taxon>Chelicerata</taxon>
        <taxon>Arachnida</taxon>
        <taxon>Araneae</taxon>
        <taxon>Araneomorphae</taxon>
        <taxon>Entelegynae</taxon>
        <taxon>Araneoidea</taxon>
        <taxon>Nephilidae</taxon>
        <taxon>Nephila</taxon>
    </lineage>
</organism>
<keyword evidence="3" id="KW-1185">Reference proteome</keyword>
<name>A0A8X6UVJ2_NEPPI</name>
<sequence>MTPSWNLMITGVLGAPACLETKPWLLAHWVVLEDGEFLGLLWASIFAYGRPPSGV</sequence>
<feature type="non-terminal residue" evidence="2">
    <location>
        <position position="1"/>
    </location>
</feature>
<protein>
    <submittedName>
        <fullName evidence="2">Uncharacterized protein</fullName>
    </submittedName>
</protein>
<dbReference type="AlphaFoldDB" id="A0A8X6UVJ2"/>
<dbReference type="EMBL" id="BMAW01040072">
    <property type="protein sequence ID" value="GFU58270.1"/>
    <property type="molecule type" value="Genomic_DNA"/>
</dbReference>
<reference evidence="2" key="1">
    <citation type="submission" date="2020-08" db="EMBL/GenBank/DDBJ databases">
        <title>Multicomponent nature underlies the extraordinary mechanical properties of spider dragline silk.</title>
        <authorList>
            <person name="Kono N."/>
            <person name="Nakamura H."/>
            <person name="Mori M."/>
            <person name="Yoshida Y."/>
            <person name="Ohtoshi R."/>
            <person name="Malay A.D."/>
            <person name="Moran D.A.P."/>
            <person name="Tomita M."/>
            <person name="Numata K."/>
            <person name="Arakawa K."/>
        </authorList>
    </citation>
    <scope>NUCLEOTIDE SEQUENCE</scope>
</reference>
<comment type="caution">
    <text evidence="2">The sequence shown here is derived from an EMBL/GenBank/DDBJ whole genome shotgun (WGS) entry which is preliminary data.</text>
</comment>
<dbReference type="EMBL" id="BMAW01098275">
    <property type="protein sequence ID" value="GFS83922.1"/>
    <property type="molecule type" value="Genomic_DNA"/>
</dbReference>
<evidence type="ECO:0000313" key="1">
    <source>
        <dbReference type="EMBL" id="GFS83922.1"/>
    </source>
</evidence>
<evidence type="ECO:0000313" key="2">
    <source>
        <dbReference type="EMBL" id="GFU58270.1"/>
    </source>
</evidence>
<dbReference type="Proteomes" id="UP000887013">
    <property type="component" value="Unassembled WGS sequence"/>
</dbReference>